<accession>A0A9D9DWB1</accession>
<dbReference type="AlphaFoldDB" id="A0A9D9DWB1"/>
<reference evidence="1" key="2">
    <citation type="journal article" date="2021" name="PeerJ">
        <title>Extensive microbial diversity within the chicken gut microbiome revealed by metagenomics and culture.</title>
        <authorList>
            <person name="Gilroy R."/>
            <person name="Ravi A."/>
            <person name="Getino M."/>
            <person name="Pursley I."/>
            <person name="Horton D.L."/>
            <person name="Alikhan N.F."/>
            <person name="Baker D."/>
            <person name="Gharbi K."/>
            <person name="Hall N."/>
            <person name="Watson M."/>
            <person name="Adriaenssens E.M."/>
            <person name="Foster-Nyarko E."/>
            <person name="Jarju S."/>
            <person name="Secka A."/>
            <person name="Antonio M."/>
            <person name="Oren A."/>
            <person name="Chaudhuri R.R."/>
            <person name="La Ragione R."/>
            <person name="Hildebrand F."/>
            <person name="Pallen M.J."/>
        </authorList>
    </citation>
    <scope>NUCLEOTIDE SEQUENCE</scope>
    <source>
        <strain evidence="1">F6-4510</strain>
    </source>
</reference>
<evidence type="ECO:0000313" key="2">
    <source>
        <dbReference type="Proteomes" id="UP000823611"/>
    </source>
</evidence>
<dbReference type="InterPro" id="IPR038667">
    <property type="entry name" value="XkdH-like_sf"/>
</dbReference>
<dbReference type="Proteomes" id="UP000823611">
    <property type="component" value="Unassembled WGS sequence"/>
</dbReference>
<organism evidence="1 2">
    <name type="scientific">Candidatus Fimicola merdigallinarum</name>
    <dbReference type="NCBI Taxonomy" id="2840819"/>
    <lineage>
        <taxon>Bacteria</taxon>
        <taxon>Bacillati</taxon>
        <taxon>Bacillota</taxon>
        <taxon>Clostridia</taxon>
        <taxon>Lachnospirales</taxon>
        <taxon>Lachnospiraceae</taxon>
        <taxon>Lachnospiraceae incertae sedis</taxon>
        <taxon>Candidatus Fimicola</taxon>
    </lineage>
</organism>
<evidence type="ECO:0000313" key="1">
    <source>
        <dbReference type="EMBL" id="MBO8434145.1"/>
    </source>
</evidence>
<protein>
    <recommendedName>
        <fullName evidence="3">Phage protein</fullName>
    </recommendedName>
</protein>
<dbReference type="Gene3D" id="2.40.10.370">
    <property type="entry name" value="Protein of unknown function DUF3599"/>
    <property type="match status" value="1"/>
</dbReference>
<name>A0A9D9DWB1_9FIRM</name>
<proteinExistence type="predicted"/>
<dbReference type="EMBL" id="JADIMX010000044">
    <property type="protein sequence ID" value="MBO8434145.1"/>
    <property type="molecule type" value="Genomic_DNA"/>
</dbReference>
<evidence type="ECO:0008006" key="3">
    <source>
        <dbReference type="Google" id="ProtNLM"/>
    </source>
</evidence>
<comment type="caution">
    <text evidence="1">The sequence shown here is derived from an EMBL/GenBank/DDBJ whole genome shotgun (WGS) entry which is preliminary data.</text>
</comment>
<reference evidence="1" key="1">
    <citation type="submission" date="2020-10" db="EMBL/GenBank/DDBJ databases">
        <authorList>
            <person name="Gilroy R."/>
        </authorList>
    </citation>
    <scope>NUCLEOTIDE SEQUENCE</scope>
    <source>
        <strain evidence="1">F6-4510</strain>
    </source>
</reference>
<gene>
    <name evidence="1" type="ORF">IAC55_02320</name>
</gene>
<sequence length="118" mass="13444">MSIFYAIKKHAESLYNKTCNIYEYETVRDSETGIDSIQEVEKYSNIPCRISYKSIPNTTQTDTGASLSQSISLFCSPDIDIKAGSRIVCDNKTYKCSGEPSLYISHQRIELILEREWA</sequence>